<name>A0AAE4MCK7_9EURY</name>
<dbReference type="EMBL" id="JAWDKA010000004">
    <property type="protein sequence ID" value="MDV0441661.1"/>
    <property type="molecule type" value="Genomic_DNA"/>
</dbReference>
<protein>
    <submittedName>
        <fullName evidence="1">Uncharacterized protein</fullName>
    </submittedName>
</protein>
<sequence>MRFSISILVSIVVVLAVCILPVAAASCSATTIDMKTVELGVISVTKAPPIYGEVRQGEVDPHQYYVPSGHRTLEVSLQWDHTTNNDLSLAMYPPNGNPLVWNDANDGQTDGEISLSTPLPSQMTGKYWSFDVTGLRVSGTQSYTLTINSY</sequence>
<reference evidence="1" key="1">
    <citation type="submission" date="2023-06" db="EMBL/GenBank/DDBJ databases">
        <title>Genome sequence of Methancorpusculaceae sp. Ag1.</title>
        <authorList>
            <person name="Protasov E."/>
            <person name="Platt K."/>
            <person name="Poehlein A."/>
            <person name="Daniel R."/>
            <person name="Brune A."/>
        </authorList>
    </citation>
    <scope>NUCLEOTIDE SEQUENCE</scope>
    <source>
        <strain evidence="1">Ag1</strain>
    </source>
</reference>
<keyword evidence="2" id="KW-1185">Reference proteome</keyword>
<organism evidence="1 2">
    <name type="scientific">Methanorbis furvi</name>
    <dbReference type="NCBI Taxonomy" id="3028299"/>
    <lineage>
        <taxon>Archaea</taxon>
        <taxon>Methanobacteriati</taxon>
        <taxon>Methanobacteriota</taxon>
        <taxon>Stenosarchaea group</taxon>
        <taxon>Methanomicrobia</taxon>
        <taxon>Methanomicrobiales</taxon>
        <taxon>Methanocorpusculaceae</taxon>
        <taxon>Methanorbis</taxon>
    </lineage>
</organism>
<gene>
    <name evidence="1" type="ORF">McpAg1_08690</name>
</gene>
<dbReference type="PROSITE" id="PS51257">
    <property type="entry name" value="PROKAR_LIPOPROTEIN"/>
    <property type="match status" value="1"/>
</dbReference>
<comment type="caution">
    <text evidence="1">The sequence shown here is derived from an EMBL/GenBank/DDBJ whole genome shotgun (WGS) entry which is preliminary data.</text>
</comment>
<dbReference type="Proteomes" id="UP001273136">
    <property type="component" value="Unassembled WGS sequence"/>
</dbReference>
<evidence type="ECO:0000313" key="2">
    <source>
        <dbReference type="Proteomes" id="UP001273136"/>
    </source>
</evidence>
<accession>A0AAE4MCK7</accession>
<proteinExistence type="predicted"/>
<dbReference type="AlphaFoldDB" id="A0AAE4MCK7"/>
<dbReference type="RefSeq" id="WP_338094065.1">
    <property type="nucleotide sequence ID" value="NZ_JAWDKA010000004.1"/>
</dbReference>
<dbReference type="Gene3D" id="2.60.120.380">
    <property type="match status" value="1"/>
</dbReference>
<evidence type="ECO:0000313" key="1">
    <source>
        <dbReference type="EMBL" id="MDV0441661.1"/>
    </source>
</evidence>